<dbReference type="Proteomes" id="UP000051442">
    <property type="component" value="Unassembled WGS sequence"/>
</dbReference>
<evidence type="ECO:0000313" key="2">
    <source>
        <dbReference type="Proteomes" id="UP000051442"/>
    </source>
</evidence>
<proteinExistence type="predicted"/>
<accession>A0A0R2FNB4</accession>
<dbReference type="AlphaFoldDB" id="A0A0R2FNB4"/>
<name>A0A0R2FNB4_9LACO</name>
<dbReference type="PATRIC" id="fig|1423804.4.peg.203"/>
<sequence>MAEFSRLINQTPTDGTEYLKLTKAYNQFLYGALPERDFFFIARRLDYPITNEEGAELISGAYNGQDYIKVLPLDSEALTILKTRLKRQ</sequence>
<keyword evidence="2" id="KW-1185">Reference proteome</keyword>
<protein>
    <submittedName>
        <fullName evidence="1">Uncharacterized protein</fullName>
    </submittedName>
</protein>
<organism evidence="1 2">
    <name type="scientific">Secundilactobacillus similis DSM 23365 = JCM 2765</name>
    <dbReference type="NCBI Taxonomy" id="1423804"/>
    <lineage>
        <taxon>Bacteria</taxon>
        <taxon>Bacillati</taxon>
        <taxon>Bacillota</taxon>
        <taxon>Bacilli</taxon>
        <taxon>Lactobacillales</taxon>
        <taxon>Lactobacillaceae</taxon>
        <taxon>Secundilactobacillus</taxon>
    </lineage>
</organism>
<dbReference type="STRING" id="1423804.FD14_GL000188"/>
<dbReference type="EMBL" id="AYZM01000061">
    <property type="protein sequence ID" value="KRN25780.1"/>
    <property type="molecule type" value="Genomic_DNA"/>
</dbReference>
<evidence type="ECO:0000313" key="1">
    <source>
        <dbReference type="EMBL" id="KRN25780.1"/>
    </source>
</evidence>
<comment type="caution">
    <text evidence="1">The sequence shown here is derived from an EMBL/GenBank/DDBJ whole genome shotgun (WGS) entry which is preliminary data.</text>
</comment>
<gene>
    <name evidence="1" type="ORF">FD14_GL000188</name>
</gene>
<reference evidence="1 2" key="1">
    <citation type="journal article" date="2015" name="Genome Announc.">
        <title>Expanding the biotechnology potential of lactobacilli through comparative genomics of 213 strains and associated genera.</title>
        <authorList>
            <person name="Sun Z."/>
            <person name="Harris H.M."/>
            <person name="McCann A."/>
            <person name="Guo C."/>
            <person name="Argimon S."/>
            <person name="Zhang W."/>
            <person name="Yang X."/>
            <person name="Jeffery I.B."/>
            <person name="Cooney J.C."/>
            <person name="Kagawa T.F."/>
            <person name="Liu W."/>
            <person name="Song Y."/>
            <person name="Salvetti E."/>
            <person name="Wrobel A."/>
            <person name="Rasinkangas P."/>
            <person name="Parkhill J."/>
            <person name="Rea M.C."/>
            <person name="O'Sullivan O."/>
            <person name="Ritari J."/>
            <person name="Douillard F.P."/>
            <person name="Paul Ross R."/>
            <person name="Yang R."/>
            <person name="Briner A.E."/>
            <person name="Felis G.E."/>
            <person name="de Vos W.M."/>
            <person name="Barrangou R."/>
            <person name="Klaenhammer T.R."/>
            <person name="Caufield P.W."/>
            <person name="Cui Y."/>
            <person name="Zhang H."/>
            <person name="O'Toole P.W."/>
        </authorList>
    </citation>
    <scope>NUCLEOTIDE SEQUENCE [LARGE SCALE GENOMIC DNA]</scope>
    <source>
        <strain evidence="1 2">DSM 23365</strain>
    </source>
</reference>